<dbReference type="Proteomes" id="UP001169719">
    <property type="component" value="Unassembled WGS sequence"/>
</dbReference>
<name>A0ABT7XY61_9VIBR</name>
<comment type="caution">
    <text evidence="2">The sequence shown here is derived from an EMBL/GenBank/DDBJ whole genome shotgun (WGS) entry which is preliminary data.</text>
</comment>
<evidence type="ECO:0000256" key="1">
    <source>
        <dbReference type="SAM" id="Phobius"/>
    </source>
</evidence>
<evidence type="ECO:0000313" key="2">
    <source>
        <dbReference type="EMBL" id="MDN2480713.1"/>
    </source>
</evidence>
<keyword evidence="1" id="KW-0812">Transmembrane</keyword>
<keyword evidence="1" id="KW-0472">Membrane</keyword>
<evidence type="ECO:0008006" key="4">
    <source>
        <dbReference type="Google" id="ProtNLM"/>
    </source>
</evidence>
<keyword evidence="3" id="KW-1185">Reference proteome</keyword>
<reference evidence="2" key="1">
    <citation type="submission" date="2024-05" db="EMBL/GenBank/DDBJ databases">
        <title>Genome Sequences of Four Agar- Degrading Marine Bacteria.</title>
        <authorList>
            <person name="Phillips E.K."/>
            <person name="Shaffer J.C."/>
            <person name="Henson M.W."/>
            <person name="Temperton B."/>
            <person name="Thrash C.J."/>
            <person name="Martin M.O."/>
        </authorList>
    </citation>
    <scope>NUCLEOTIDE SEQUENCE</scope>
    <source>
        <strain evidence="2">EKP203</strain>
    </source>
</reference>
<evidence type="ECO:0000313" key="3">
    <source>
        <dbReference type="Proteomes" id="UP001169719"/>
    </source>
</evidence>
<sequence length="57" mass="6150">MKGILLVLLVGSVVIALVSEQLVRAIAELTGFISLVALILLTKNKTRAKVKFEAEDL</sequence>
<dbReference type="EMBL" id="JAUEOZ010000001">
    <property type="protein sequence ID" value="MDN2480713.1"/>
    <property type="molecule type" value="Genomic_DNA"/>
</dbReference>
<gene>
    <name evidence="2" type="ORF">QWJ08_04855</name>
</gene>
<accession>A0ABT7XY61</accession>
<protein>
    <recommendedName>
        <fullName evidence="4">O-succinylbenzoic acid--CoA ligase</fullName>
    </recommendedName>
</protein>
<keyword evidence="1" id="KW-1133">Transmembrane helix</keyword>
<dbReference type="RefSeq" id="WP_289960897.1">
    <property type="nucleotide sequence ID" value="NZ_CBCSJY010000003.1"/>
</dbReference>
<proteinExistence type="predicted"/>
<organism evidence="2 3">
    <name type="scientific">Vibrio agarivorans</name>
    <dbReference type="NCBI Taxonomy" id="153622"/>
    <lineage>
        <taxon>Bacteria</taxon>
        <taxon>Pseudomonadati</taxon>
        <taxon>Pseudomonadota</taxon>
        <taxon>Gammaproteobacteria</taxon>
        <taxon>Vibrionales</taxon>
        <taxon>Vibrionaceae</taxon>
        <taxon>Vibrio</taxon>
    </lineage>
</organism>
<feature type="transmembrane region" description="Helical" evidence="1">
    <location>
        <begin position="26"/>
        <end position="42"/>
    </location>
</feature>